<feature type="compositionally biased region" description="Basic and acidic residues" evidence="1">
    <location>
        <begin position="41"/>
        <end position="53"/>
    </location>
</feature>
<organism evidence="2 3">
    <name type="scientific">Drosophila ananassae</name>
    <name type="common">Fruit fly</name>
    <dbReference type="NCBI Taxonomy" id="7217"/>
    <lineage>
        <taxon>Eukaryota</taxon>
        <taxon>Metazoa</taxon>
        <taxon>Ecdysozoa</taxon>
        <taxon>Arthropoda</taxon>
        <taxon>Hexapoda</taxon>
        <taxon>Insecta</taxon>
        <taxon>Pterygota</taxon>
        <taxon>Neoptera</taxon>
        <taxon>Endopterygota</taxon>
        <taxon>Diptera</taxon>
        <taxon>Brachycera</taxon>
        <taxon>Muscomorpha</taxon>
        <taxon>Ephydroidea</taxon>
        <taxon>Drosophilidae</taxon>
        <taxon>Drosophila</taxon>
        <taxon>Sophophora</taxon>
    </lineage>
</organism>
<reference evidence="2 3" key="1">
    <citation type="journal article" date="2007" name="Nature">
        <title>Evolution of genes and genomes on the Drosophila phylogeny.</title>
        <authorList>
            <consortium name="Drosophila 12 Genomes Consortium"/>
            <person name="Clark A.G."/>
            <person name="Eisen M.B."/>
            <person name="Smith D.R."/>
            <person name="Bergman C.M."/>
            <person name="Oliver B."/>
            <person name="Markow T.A."/>
            <person name="Kaufman T.C."/>
            <person name="Kellis M."/>
            <person name="Gelbart W."/>
            <person name="Iyer V.N."/>
            <person name="Pollard D.A."/>
            <person name="Sackton T.B."/>
            <person name="Larracuente A.M."/>
            <person name="Singh N.D."/>
            <person name="Abad J.P."/>
            <person name="Abt D.N."/>
            <person name="Adryan B."/>
            <person name="Aguade M."/>
            <person name="Akashi H."/>
            <person name="Anderson W.W."/>
            <person name="Aquadro C.F."/>
            <person name="Ardell D.H."/>
            <person name="Arguello R."/>
            <person name="Artieri C.G."/>
            <person name="Barbash D.A."/>
            <person name="Barker D."/>
            <person name="Barsanti P."/>
            <person name="Batterham P."/>
            <person name="Batzoglou S."/>
            <person name="Begun D."/>
            <person name="Bhutkar A."/>
            <person name="Blanco E."/>
            <person name="Bosak S.A."/>
            <person name="Bradley R.K."/>
            <person name="Brand A.D."/>
            <person name="Brent M.R."/>
            <person name="Brooks A.N."/>
            <person name="Brown R.H."/>
            <person name="Butlin R.K."/>
            <person name="Caggese C."/>
            <person name="Calvi B.R."/>
            <person name="Bernardo de Carvalho A."/>
            <person name="Caspi A."/>
            <person name="Castrezana S."/>
            <person name="Celniker S.E."/>
            <person name="Chang J.L."/>
            <person name="Chapple C."/>
            <person name="Chatterji S."/>
            <person name="Chinwalla A."/>
            <person name="Civetta A."/>
            <person name="Clifton S.W."/>
            <person name="Comeron J.M."/>
            <person name="Costello J.C."/>
            <person name="Coyne J.A."/>
            <person name="Daub J."/>
            <person name="David R.G."/>
            <person name="Delcher A.L."/>
            <person name="Delehaunty K."/>
            <person name="Do C.B."/>
            <person name="Ebling H."/>
            <person name="Edwards K."/>
            <person name="Eickbush T."/>
            <person name="Evans J.D."/>
            <person name="Filipski A."/>
            <person name="Findeiss S."/>
            <person name="Freyhult E."/>
            <person name="Fulton L."/>
            <person name="Fulton R."/>
            <person name="Garcia A.C."/>
            <person name="Gardiner A."/>
            <person name="Garfield D.A."/>
            <person name="Garvin B.E."/>
            <person name="Gibson G."/>
            <person name="Gilbert D."/>
            <person name="Gnerre S."/>
            <person name="Godfrey J."/>
            <person name="Good R."/>
            <person name="Gotea V."/>
            <person name="Gravely B."/>
            <person name="Greenberg A.J."/>
            <person name="Griffiths-Jones S."/>
            <person name="Gross S."/>
            <person name="Guigo R."/>
            <person name="Gustafson E.A."/>
            <person name="Haerty W."/>
            <person name="Hahn M.W."/>
            <person name="Halligan D.L."/>
            <person name="Halpern A.L."/>
            <person name="Halter G.M."/>
            <person name="Han M.V."/>
            <person name="Heger A."/>
            <person name="Hillier L."/>
            <person name="Hinrichs A.S."/>
            <person name="Holmes I."/>
            <person name="Hoskins R.A."/>
            <person name="Hubisz M.J."/>
            <person name="Hultmark D."/>
            <person name="Huntley M.A."/>
            <person name="Jaffe D.B."/>
            <person name="Jagadeeshan S."/>
            <person name="Jeck W.R."/>
            <person name="Johnson J."/>
            <person name="Jones C.D."/>
            <person name="Jordan W.C."/>
            <person name="Karpen G.H."/>
            <person name="Kataoka E."/>
            <person name="Keightley P.D."/>
            <person name="Kheradpour P."/>
            <person name="Kirkness E.F."/>
            <person name="Koerich L.B."/>
            <person name="Kristiansen K."/>
            <person name="Kudrna D."/>
            <person name="Kulathinal R.J."/>
            <person name="Kumar S."/>
            <person name="Kwok R."/>
            <person name="Lander E."/>
            <person name="Langley C.H."/>
            <person name="Lapoint R."/>
            <person name="Lazzaro B.P."/>
            <person name="Lee S.J."/>
            <person name="Levesque L."/>
            <person name="Li R."/>
            <person name="Lin C.F."/>
            <person name="Lin M.F."/>
            <person name="Lindblad-Toh K."/>
            <person name="Llopart A."/>
            <person name="Long M."/>
            <person name="Low L."/>
            <person name="Lozovsky E."/>
            <person name="Lu J."/>
            <person name="Luo M."/>
            <person name="Machado C.A."/>
            <person name="Makalowski W."/>
            <person name="Marzo M."/>
            <person name="Matsuda M."/>
            <person name="Matzkin L."/>
            <person name="McAllister B."/>
            <person name="McBride C.S."/>
            <person name="McKernan B."/>
            <person name="McKernan K."/>
            <person name="Mendez-Lago M."/>
            <person name="Minx P."/>
            <person name="Mollenhauer M.U."/>
            <person name="Montooth K."/>
            <person name="Mount S.M."/>
            <person name="Mu X."/>
            <person name="Myers E."/>
            <person name="Negre B."/>
            <person name="Newfeld S."/>
            <person name="Nielsen R."/>
            <person name="Noor M.A."/>
            <person name="O'Grady P."/>
            <person name="Pachter L."/>
            <person name="Papaceit M."/>
            <person name="Parisi M.J."/>
            <person name="Parisi M."/>
            <person name="Parts L."/>
            <person name="Pedersen J.S."/>
            <person name="Pesole G."/>
            <person name="Phillippy A.M."/>
            <person name="Ponting C.P."/>
            <person name="Pop M."/>
            <person name="Porcelli D."/>
            <person name="Powell J.R."/>
            <person name="Prohaska S."/>
            <person name="Pruitt K."/>
            <person name="Puig M."/>
            <person name="Quesneville H."/>
            <person name="Ram K.R."/>
            <person name="Rand D."/>
            <person name="Rasmussen M.D."/>
            <person name="Reed L.K."/>
            <person name="Reenan R."/>
            <person name="Reily A."/>
            <person name="Remington K.A."/>
            <person name="Rieger T.T."/>
            <person name="Ritchie M.G."/>
            <person name="Robin C."/>
            <person name="Rogers Y.H."/>
            <person name="Rohde C."/>
            <person name="Rozas J."/>
            <person name="Rubenfield M.J."/>
            <person name="Ruiz A."/>
            <person name="Russo S."/>
            <person name="Salzberg S.L."/>
            <person name="Sanchez-Gracia A."/>
            <person name="Saranga D.J."/>
            <person name="Sato H."/>
            <person name="Schaeffer S.W."/>
            <person name="Schatz M.C."/>
            <person name="Schlenke T."/>
            <person name="Schwartz R."/>
            <person name="Segarra C."/>
            <person name="Singh R.S."/>
            <person name="Sirot L."/>
            <person name="Sirota M."/>
            <person name="Sisneros N.B."/>
            <person name="Smith C.D."/>
            <person name="Smith T.F."/>
            <person name="Spieth J."/>
            <person name="Stage D.E."/>
            <person name="Stark A."/>
            <person name="Stephan W."/>
            <person name="Strausberg R.L."/>
            <person name="Strempel S."/>
            <person name="Sturgill D."/>
            <person name="Sutton G."/>
            <person name="Sutton G.G."/>
            <person name="Tao W."/>
            <person name="Teichmann S."/>
            <person name="Tobari Y.N."/>
            <person name="Tomimura Y."/>
            <person name="Tsolas J.M."/>
            <person name="Valente V.L."/>
            <person name="Venter E."/>
            <person name="Venter J.C."/>
            <person name="Vicario S."/>
            <person name="Vieira F.G."/>
            <person name="Vilella A.J."/>
            <person name="Villasante A."/>
            <person name="Walenz B."/>
            <person name="Wang J."/>
            <person name="Wasserman M."/>
            <person name="Watts T."/>
            <person name="Wilson D."/>
            <person name="Wilson R.K."/>
            <person name="Wing R.A."/>
            <person name="Wolfner M.F."/>
            <person name="Wong A."/>
            <person name="Wong G.K."/>
            <person name="Wu C.I."/>
            <person name="Wu G."/>
            <person name="Yamamoto D."/>
            <person name="Yang H.P."/>
            <person name="Yang S.P."/>
            <person name="Yorke J.A."/>
            <person name="Yoshida K."/>
            <person name="Zdobnov E."/>
            <person name="Zhang P."/>
            <person name="Zhang Y."/>
            <person name="Zimin A.V."/>
            <person name="Baldwin J."/>
            <person name="Abdouelleil A."/>
            <person name="Abdulkadir J."/>
            <person name="Abebe A."/>
            <person name="Abera B."/>
            <person name="Abreu J."/>
            <person name="Acer S.C."/>
            <person name="Aftuck L."/>
            <person name="Alexander A."/>
            <person name="An P."/>
            <person name="Anderson E."/>
            <person name="Anderson S."/>
            <person name="Arachi H."/>
            <person name="Azer M."/>
            <person name="Bachantsang P."/>
            <person name="Barry A."/>
            <person name="Bayul T."/>
            <person name="Berlin A."/>
            <person name="Bessette D."/>
            <person name="Bloom T."/>
            <person name="Blye J."/>
            <person name="Boguslavskiy L."/>
            <person name="Bonnet C."/>
            <person name="Boukhgalter B."/>
            <person name="Bourzgui I."/>
            <person name="Brown A."/>
            <person name="Cahill P."/>
            <person name="Channer S."/>
            <person name="Cheshatsang Y."/>
            <person name="Chuda L."/>
            <person name="Citroen M."/>
            <person name="Collymore A."/>
            <person name="Cooke P."/>
            <person name="Costello M."/>
            <person name="D'Aco K."/>
            <person name="Daza R."/>
            <person name="De Haan G."/>
            <person name="DeGray S."/>
            <person name="DeMaso C."/>
            <person name="Dhargay N."/>
            <person name="Dooley K."/>
            <person name="Dooley E."/>
            <person name="Doricent M."/>
            <person name="Dorje P."/>
            <person name="Dorjee K."/>
            <person name="Dupes A."/>
            <person name="Elong R."/>
            <person name="Falk J."/>
            <person name="Farina A."/>
            <person name="Faro S."/>
            <person name="Ferguson D."/>
            <person name="Fisher S."/>
            <person name="Foley C.D."/>
            <person name="Franke A."/>
            <person name="Friedrich D."/>
            <person name="Gadbois L."/>
            <person name="Gearin G."/>
            <person name="Gearin C.R."/>
            <person name="Giannoukos G."/>
            <person name="Goode T."/>
            <person name="Graham J."/>
            <person name="Grandbois E."/>
            <person name="Grewal S."/>
            <person name="Gyaltsen K."/>
            <person name="Hafez N."/>
            <person name="Hagos B."/>
            <person name="Hall J."/>
            <person name="Henson C."/>
            <person name="Hollinger A."/>
            <person name="Honan T."/>
            <person name="Huard M.D."/>
            <person name="Hughes L."/>
            <person name="Hurhula B."/>
            <person name="Husby M.E."/>
            <person name="Kamat A."/>
            <person name="Kanga B."/>
            <person name="Kashin S."/>
            <person name="Khazanovich D."/>
            <person name="Kisner P."/>
            <person name="Lance K."/>
            <person name="Lara M."/>
            <person name="Lee W."/>
            <person name="Lennon N."/>
            <person name="Letendre F."/>
            <person name="LeVine R."/>
            <person name="Lipovsky A."/>
            <person name="Liu X."/>
            <person name="Liu J."/>
            <person name="Liu S."/>
            <person name="Lokyitsang T."/>
            <person name="Lokyitsang Y."/>
            <person name="Lubonja R."/>
            <person name="Lui A."/>
            <person name="MacDonald P."/>
            <person name="Magnisalis V."/>
            <person name="Maru K."/>
            <person name="Matthews C."/>
            <person name="McCusker W."/>
            <person name="McDonough S."/>
            <person name="Mehta T."/>
            <person name="Meldrim J."/>
            <person name="Meneus L."/>
            <person name="Mihai O."/>
            <person name="Mihalev A."/>
            <person name="Mihova T."/>
            <person name="Mittelman R."/>
            <person name="Mlenga V."/>
            <person name="Montmayeur A."/>
            <person name="Mulrain L."/>
            <person name="Navidi A."/>
            <person name="Naylor J."/>
            <person name="Negash T."/>
            <person name="Nguyen T."/>
            <person name="Nguyen N."/>
            <person name="Nicol R."/>
            <person name="Norbu C."/>
            <person name="Norbu N."/>
            <person name="Novod N."/>
            <person name="O'Neill B."/>
            <person name="Osman S."/>
            <person name="Markiewicz E."/>
            <person name="Oyono O.L."/>
            <person name="Patti C."/>
            <person name="Phunkhang P."/>
            <person name="Pierre F."/>
            <person name="Priest M."/>
            <person name="Raghuraman S."/>
            <person name="Rege F."/>
            <person name="Reyes R."/>
            <person name="Rise C."/>
            <person name="Rogov P."/>
            <person name="Ross K."/>
            <person name="Ryan E."/>
            <person name="Settipalli S."/>
            <person name="Shea T."/>
            <person name="Sherpa N."/>
            <person name="Shi L."/>
            <person name="Shih D."/>
            <person name="Sparrow T."/>
            <person name="Spaulding J."/>
            <person name="Stalker J."/>
            <person name="Stange-Thomann N."/>
            <person name="Stavropoulos S."/>
            <person name="Stone C."/>
            <person name="Strader C."/>
            <person name="Tesfaye S."/>
            <person name="Thomson T."/>
            <person name="Thoulutsang Y."/>
            <person name="Thoulutsang D."/>
            <person name="Topham K."/>
            <person name="Topping I."/>
            <person name="Tsamla T."/>
            <person name="Vassiliev H."/>
            <person name="Vo A."/>
            <person name="Wangchuk T."/>
            <person name="Wangdi T."/>
            <person name="Weiand M."/>
            <person name="Wilkinson J."/>
            <person name="Wilson A."/>
            <person name="Yadav S."/>
            <person name="Young G."/>
            <person name="Yu Q."/>
            <person name="Zembek L."/>
            <person name="Zhong D."/>
            <person name="Zimmer A."/>
            <person name="Zwirko Z."/>
            <person name="Jaffe D.B."/>
            <person name="Alvarez P."/>
            <person name="Brockman W."/>
            <person name="Butler J."/>
            <person name="Chin C."/>
            <person name="Gnerre S."/>
            <person name="Grabherr M."/>
            <person name="Kleber M."/>
            <person name="Mauceli E."/>
            <person name="MacCallum I."/>
        </authorList>
    </citation>
    <scope>NUCLEOTIDE SEQUENCE [LARGE SCALE GENOMIC DNA]</scope>
    <source>
        <strain evidence="3">Tucson 14024-0371.13</strain>
    </source>
</reference>
<feature type="region of interest" description="Disordered" evidence="1">
    <location>
        <begin position="1"/>
        <end position="53"/>
    </location>
</feature>
<dbReference type="AlphaFoldDB" id="A0A0N8P1Q4"/>
<accession>A0A0N8P1Q4</accession>
<evidence type="ECO:0000256" key="1">
    <source>
        <dbReference type="SAM" id="MobiDB-lite"/>
    </source>
</evidence>
<dbReference type="InParanoid" id="A0A0N8P1Q4"/>
<protein>
    <submittedName>
        <fullName evidence="2">Uncharacterized protein</fullName>
    </submittedName>
</protein>
<name>A0A0N8P1Q4_DROAN</name>
<proteinExistence type="predicted"/>
<sequence length="161" mass="18022">MHSTAAPGNKWPGKRKRQIDRREEKNVTQSRALWGLPLDTQEEKRTKDPQSREYSLKDVTTELDEAGAFFMEINMIALICSIGQMDKIDYFNQSFGVGPPQGVAYLALPENQTLDGSLKRIAVQTKATLLNPKPSRSFFVFVSSSTCNGNCRPDDGSTHRV</sequence>
<dbReference type="KEGG" id="dan:26514611"/>
<dbReference type="Proteomes" id="UP000007801">
    <property type="component" value="Unassembled WGS sequence"/>
</dbReference>
<evidence type="ECO:0000313" key="2">
    <source>
        <dbReference type="EMBL" id="KPU80572.1"/>
    </source>
</evidence>
<dbReference type="GeneID" id="26514611"/>
<keyword evidence="3" id="KW-1185">Reference proteome</keyword>
<gene>
    <name evidence="2" type="primary">Dana\GF27202</name>
    <name evidence="2" type="ORF">GF27202</name>
</gene>
<evidence type="ECO:0000313" key="3">
    <source>
        <dbReference type="Proteomes" id="UP000007801"/>
    </source>
</evidence>
<dbReference type="EMBL" id="CH902617">
    <property type="protein sequence ID" value="KPU80572.1"/>
    <property type="molecule type" value="Genomic_DNA"/>
</dbReference>